<dbReference type="InterPro" id="IPR009282">
    <property type="entry name" value="DUF937"/>
</dbReference>
<keyword evidence="2" id="KW-1185">Reference proteome</keyword>
<comment type="caution">
    <text evidence="1">The sequence shown here is derived from an EMBL/GenBank/DDBJ whole genome shotgun (WGS) entry which is preliminary data.</text>
</comment>
<organism evidence="1 2">
    <name type="scientific">Hymenobacter armeniacus</name>
    <dbReference type="NCBI Taxonomy" id="2771358"/>
    <lineage>
        <taxon>Bacteria</taxon>
        <taxon>Pseudomonadati</taxon>
        <taxon>Bacteroidota</taxon>
        <taxon>Cytophagia</taxon>
        <taxon>Cytophagales</taxon>
        <taxon>Hymenobacteraceae</taxon>
        <taxon>Hymenobacter</taxon>
    </lineage>
</organism>
<dbReference type="Proteomes" id="UP000606003">
    <property type="component" value="Unassembled WGS sequence"/>
</dbReference>
<proteinExistence type="predicted"/>
<evidence type="ECO:0000313" key="2">
    <source>
        <dbReference type="Proteomes" id="UP000606003"/>
    </source>
</evidence>
<gene>
    <name evidence="1" type="ORF">IC234_01430</name>
</gene>
<dbReference type="EMBL" id="JACXAC010000001">
    <property type="protein sequence ID" value="MBD2720773.1"/>
    <property type="molecule type" value="Genomic_DNA"/>
</dbReference>
<evidence type="ECO:0000313" key="1">
    <source>
        <dbReference type="EMBL" id="MBD2720773.1"/>
    </source>
</evidence>
<dbReference type="Pfam" id="PF06078">
    <property type="entry name" value="DUF937"/>
    <property type="match status" value="1"/>
</dbReference>
<name>A0ABR8JLB2_9BACT</name>
<protein>
    <submittedName>
        <fullName evidence="1">Uncharacterized protein</fullName>
    </submittedName>
</protein>
<sequence>MTGHLAARLGEGETRIRKVLDAAVPLVLGAIVRRAQSGAALQVHTLSLQALRKAPACANPVTCALGMLGSGPAAGGALRQAEVLLFALFGAEATQVAGPLGACSGVRPATAEALLKLVGAVAAATLGQHIAAQHATAAELAVGLAGLKEPVAELLAATPPAVRAMLEPLGDKRAPGSGLMGAMQQEGGLRKLHVRVGQSLLALVGAVTGAAYCWNAVCGVAAATYWAADALPGLKPAVPVALLRLGTMGIFAW</sequence>
<accession>A0ABR8JLB2</accession>
<reference evidence="1 2" key="1">
    <citation type="submission" date="2020-09" db="EMBL/GenBank/DDBJ databases">
        <authorList>
            <person name="Kim M.K."/>
        </authorList>
    </citation>
    <scope>NUCLEOTIDE SEQUENCE [LARGE SCALE GENOMIC DNA]</scope>
    <source>
        <strain evidence="1 2">BT189</strain>
    </source>
</reference>